<evidence type="ECO:0000256" key="3">
    <source>
        <dbReference type="ARBA" id="ARBA00022692"/>
    </source>
</evidence>
<feature type="transmembrane region" description="Helical" evidence="7">
    <location>
        <begin position="131"/>
        <end position="152"/>
    </location>
</feature>
<dbReference type="InterPro" id="IPR017039">
    <property type="entry name" value="Virul_fac_BrkB"/>
</dbReference>
<feature type="transmembrane region" description="Helical" evidence="7">
    <location>
        <begin position="207"/>
        <end position="228"/>
    </location>
</feature>
<keyword evidence="2" id="KW-1003">Cell membrane</keyword>
<keyword evidence="3 7" id="KW-0812">Transmembrane</keyword>
<feature type="transmembrane region" description="Helical" evidence="7">
    <location>
        <begin position="240"/>
        <end position="264"/>
    </location>
</feature>
<feature type="compositionally biased region" description="Basic and acidic residues" evidence="6">
    <location>
        <begin position="299"/>
        <end position="319"/>
    </location>
</feature>
<dbReference type="PANTHER" id="PTHR30213">
    <property type="entry name" value="INNER MEMBRANE PROTEIN YHJD"/>
    <property type="match status" value="1"/>
</dbReference>
<keyword evidence="9" id="KW-1185">Reference proteome</keyword>
<gene>
    <name evidence="8" type="ORF">G5A70_11575</name>
</gene>
<accession>A0ABX2ID61</accession>
<feature type="transmembrane region" description="Helical" evidence="7">
    <location>
        <begin position="26"/>
        <end position="46"/>
    </location>
</feature>
<keyword evidence="4 7" id="KW-1133">Transmembrane helix</keyword>
<dbReference type="PIRSF" id="PIRSF035875">
    <property type="entry name" value="RNase_BN"/>
    <property type="match status" value="1"/>
</dbReference>
<evidence type="ECO:0000256" key="1">
    <source>
        <dbReference type="ARBA" id="ARBA00004651"/>
    </source>
</evidence>
<dbReference type="Proteomes" id="UP000822142">
    <property type="component" value="Unassembled WGS sequence"/>
</dbReference>
<organism evidence="8 9">
    <name type="scientific">Blautia hansenii</name>
    <name type="common">Ruminococcus hansenii</name>
    <dbReference type="NCBI Taxonomy" id="1322"/>
    <lineage>
        <taxon>Bacteria</taxon>
        <taxon>Bacillati</taxon>
        <taxon>Bacillota</taxon>
        <taxon>Clostridia</taxon>
        <taxon>Lachnospirales</taxon>
        <taxon>Lachnospiraceae</taxon>
        <taxon>Blautia</taxon>
    </lineage>
</organism>
<evidence type="ECO:0000256" key="4">
    <source>
        <dbReference type="ARBA" id="ARBA00022989"/>
    </source>
</evidence>
<evidence type="ECO:0000256" key="5">
    <source>
        <dbReference type="ARBA" id="ARBA00023136"/>
    </source>
</evidence>
<keyword evidence="5 7" id="KW-0472">Membrane</keyword>
<evidence type="ECO:0000256" key="2">
    <source>
        <dbReference type="ARBA" id="ARBA00022475"/>
    </source>
</evidence>
<sequence>MKRFRKAVDTVIGFTNSMSRNHTTAYAAQAAYFIILSFIPFMLLLMTSVKYTPLTREEVIQAVMQICPENFDSFIRGIVGEVYEKSLGVVPVSAVMAMWSAGKGIQALTNGFNCIYQVEETRNYIVTRIRAVFYTLVFVLAIVLTLTLQVFGNSLQRELSKRLPFLDKLVGMIISMRVVITLSMLCLVFLLIYKFIPNRKATFWSQFPGAVFSSLCWSGFSFCFSIYIDVYNGATNMYGSMTTIVLVLLWLYFCMMFVMIGAQINHYFEEKFRRVHDAAREAIRREYYQLTRSEEEEEPEKKAAAGEGTEKKKEILDRN</sequence>
<protein>
    <submittedName>
        <fullName evidence="8">YihY/virulence factor BrkB family protein</fullName>
    </submittedName>
</protein>
<dbReference type="PANTHER" id="PTHR30213:SF0">
    <property type="entry name" value="UPF0761 MEMBRANE PROTEIN YIHY"/>
    <property type="match status" value="1"/>
</dbReference>
<comment type="caution">
    <text evidence="8">The sequence shown here is derived from an EMBL/GenBank/DDBJ whole genome shotgun (WGS) entry which is preliminary data.</text>
</comment>
<evidence type="ECO:0000313" key="8">
    <source>
        <dbReference type="EMBL" id="NSJ86798.1"/>
    </source>
</evidence>
<name>A0ABX2ID61_BLAHA</name>
<evidence type="ECO:0000256" key="6">
    <source>
        <dbReference type="SAM" id="MobiDB-lite"/>
    </source>
</evidence>
<evidence type="ECO:0000256" key="7">
    <source>
        <dbReference type="SAM" id="Phobius"/>
    </source>
</evidence>
<comment type="subcellular location">
    <subcellularLocation>
        <location evidence="1">Cell membrane</location>
        <topology evidence="1">Multi-pass membrane protein</topology>
    </subcellularLocation>
</comment>
<feature type="transmembrane region" description="Helical" evidence="7">
    <location>
        <begin position="172"/>
        <end position="195"/>
    </location>
</feature>
<dbReference type="Pfam" id="PF03631">
    <property type="entry name" value="Virul_fac_BrkB"/>
    <property type="match status" value="1"/>
</dbReference>
<dbReference type="EMBL" id="JAAITA010000016">
    <property type="protein sequence ID" value="NSJ86798.1"/>
    <property type="molecule type" value="Genomic_DNA"/>
</dbReference>
<dbReference type="NCBIfam" id="TIGR00765">
    <property type="entry name" value="yihY_not_rbn"/>
    <property type="match status" value="1"/>
</dbReference>
<evidence type="ECO:0000313" key="9">
    <source>
        <dbReference type="Proteomes" id="UP000822142"/>
    </source>
</evidence>
<proteinExistence type="predicted"/>
<dbReference type="RefSeq" id="WP_173749797.1">
    <property type="nucleotide sequence ID" value="NZ_JAAITA010000016.1"/>
</dbReference>
<reference evidence="8 9" key="1">
    <citation type="journal article" date="2020" name="Cell Host Microbe">
        <title>Functional and Genomic Variation between Human-Derived Isolates of Lachnospiraceae Reveals Inter- and Intra-Species Diversity.</title>
        <authorList>
            <person name="Sorbara M.T."/>
            <person name="Littmann E.R."/>
            <person name="Fontana E."/>
            <person name="Moody T.U."/>
            <person name="Kohout C.E."/>
            <person name="Gjonbalaj M."/>
            <person name="Eaton V."/>
            <person name="Seok R."/>
            <person name="Leiner I.M."/>
            <person name="Pamer E.G."/>
        </authorList>
    </citation>
    <scope>NUCLEOTIDE SEQUENCE [LARGE SCALE GENOMIC DNA]</scope>
    <source>
        <strain evidence="8 9">MSK.15.26</strain>
    </source>
</reference>
<feature type="region of interest" description="Disordered" evidence="6">
    <location>
        <begin position="291"/>
        <end position="319"/>
    </location>
</feature>